<keyword evidence="4" id="KW-1185">Reference proteome</keyword>
<evidence type="ECO:0000259" key="2">
    <source>
        <dbReference type="PROSITE" id="PS51114"/>
    </source>
</evidence>
<proteinExistence type="predicted"/>
<dbReference type="Pfam" id="PF04300">
    <property type="entry name" value="FBA"/>
    <property type="match status" value="1"/>
</dbReference>
<dbReference type="Proteomes" id="UP000007110">
    <property type="component" value="Unassembled WGS sequence"/>
</dbReference>
<evidence type="ECO:0000313" key="3">
    <source>
        <dbReference type="EnsemblMetazoa" id="XP_030830993"/>
    </source>
</evidence>
<dbReference type="InterPro" id="IPR019734">
    <property type="entry name" value="TPR_rpt"/>
</dbReference>
<name>A0A7M7N4F8_STRPU</name>
<evidence type="ECO:0000313" key="4">
    <source>
        <dbReference type="Proteomes" id="UP000007110"/>
    </source>
</evidence>
<dbReference type="GO" id="GO:0080008">
    <property type="term" value="C:Cul4-RING E3 ubiquitin ligase complex"/>
    <property type="evidence" value="ECO:0000318"/>
    <property type="project" value="GO_Central"/>
</dbReference>
<dbReference type="EnsemblMetazoa" id="XM_030975134">
    <property type="protein sequence ID" value="XP_030830994"/>
    <property type="gene ID" value="LOC100890216"/>
</dbReference>
<evidence type="ECO:0000256" key="1">
    <source>
        <dbReference type="ARBA" id="ARBA00022737"/>
    </source>
</evidence>
<dbReference type="Gene3D" id="2.60.120.260">
    <property type="entry name" value="Galactose-binding domain-like"/>
    <property type="match status" value="1"/>
</dbReference>
<organism evidence="3 4">
    <name type="scientific">Strongylocentrotus purpuratus</name>
    <name type="common">Purple sea urchin</name>
    <dbReference type="NCBI Taxonomy" id="7668"/>
    <lineage>
        <taxon>Eukaryota</taxon>
        <taxon>Metazoa</taxon>
        <taxon>Echinodermata</taxon>
        <taxon>Eleutherozoa</taxon>
        <taxon>Echinozoa</taxon>
        <taxon>Echinoidea</taxon>
        <taxon>Euechinoidea</taxon>
        <taxon>Echinacea</taxon>
        <taxon>Camarodonta</taxon>
        <taxon>Echinidea</taxon>
        <taxon>Strongylocentrotidae</taxon>
        <taxon>Strongylocentrotus</taxon>
    </lineage>
</organism>
<reference evidence="4" key="1">
    <citation type="submission" date="2015-02" db="EMBL/GenBank/DDBJ databases">
        <title>Genome sequencing for Strongylocentrotus purpuratus.</title>
        <authorList>
            <person name="Murali S."/>
            <person name="Liu Y."/>
            <person name="Vee V."/>
            <person name="English A."/>
            <person name="Wang M."/>
            <person name="Skinner E."/>
            <person name="Han Y."/>
            <person name="Muzny D.M."/>
            <person name="Worley K.C."/>
            <person name="Gibbs R.A."/>
        </authorList>
    </citation>
    <scope>NUCLEOTIDE SEQUENCE</scope>
</reference>
<sequence length="1931" mass="214592">MGTKVSKNQGPTASKKVKAVAAFQLAGTNTKLKRVAQLAKATSASVDVKKVNLNLPPRPPSSPAVADYACIEASTSCGFPVPAIIDSKFNVNAKHGGGTALLLLTRGKSDSDSSEITLLRCGFDGNHYSIKSLAQAGEHSIYNWNEVFTNAQGFLQPKLIYGKSHATVISNMVQFGHGGCGVLFEGPKAGLFGANLKASIVPTPPISTTADPEGSCALVICSAQPNKSGAVPSQTYLVHFQRDGNVKQVPLLPEGSDSFSLKSSDGSLQLDGPSLSHYVVYHSKSATFAEAHQDKPRGKVVHLQAFSGINPTTLLEDGSKFVGRTMLIMCSHSLQDEDSTTSALYQVTLMKDQAGVTYIAGMSGVMESADVWTISMADKKALQIIGPSGPCRYALFTNIPEDVPDSNERCLQHECLATGDSGTVEGGLTIDDDNLTVWVDNMTKVLVTCDGVSVQEVDGGNWMEQPDGRLAFQRGLTEKEKSPGLKVYRAFAVLKDKNGADVSIELGGSPHQVIKQPPGVAYALNCGGPAYEALNGAVFDNTQSQYEYIGENETGGLDCMNKFGSCTPQNRNLYSLLGGTYDSYLISTHNRTHNGFVNRIEFPMQSMPAGDYMLRLYSVGADLAKSFIHDDDVDYTRPLLDQLKSEGHVHAVGTIAKTCEVPIKVEPGGTTIGFDTNGGDVCVSGILVYDKDFKEPTLTPEEKQNETKIQQELADKLLPLNRTFSLKEMKIAGWSQNLIENASGENGDMTHWNYGGNFKVCDGGDGTEKKFVTSYVTCTKSQDIVLTQHFSEKHLDTAPEIQASESFHEGSCKGGFYTFTVSLLDASDNVIAKQTTGRKGSITTPGWIRESFTFKGYGPGVRTVNFQSSGQDDKGWAGHFGIVMSAGALRVMSEVSPASGDEYSDVETSTAEERKQGIASFLSQLQEEYRDALKPIAMLMQSSADKTKAAAKVTANPGNTEITLNVRKQAVKREIRVFVSSTFRDFEEERELIIKKVFREVNRLCLDRGVFFTYVDLRWGITEEQTKSGRTIEICLREIDKCRPYFICLMGDRFGWSQSRKFKDELLDISYDTAVDEYQHFKWVDEYRFDSSVTQLEVMHGAIRPHEENKKNRIFFYLREAKVKREDLPPPAETEEERENVKGETQWHFDLQQKLRASIVASGHPLRNFEGAVDAATMIREDLVKCINEDFPPGTNLTALQRESEAHDAFADARRRVYIGRQEYFDYIDNYFAQKPKVPLTIIGASGSGKSALIANWCGRFEEQNPETFLFKHFIGSSAESASHLNLLRRLYGEMKQFYNLDLEIPTSDRNLVIDLPSWLSIASSRSKVMIVLDALNQLDSGAGGSGEEKSLIWLPKLLPCNLQMLLSTLPGQTQDVIDMSGMPTYKVEGLQEKEKLDIITGYMDLYGKTLNQEQTDLILNAKQSSNPLYLKALLDEVRMYGSFSQLTTAIKSYLAADDAGALFVLILQRLESDFETGAVSRPNLVRDTTTAIWCSHRGLSENELMTLLKVPSAVWSPFYLSLEENLINRNGLLNFFHDHLRQAVESRYLPTDEDKRKNYVELANFFNAQDIDDRYADEVPYLLIQARELTRLRATVLNVNVFQILMRTEDGNFQLIKAWRMLGGFEPVEQAYLDVLSRSEIWEQSRDKVELIKSMAVFFMQLGLLRGARVLNERLLKELELRYLAEHSTIVQHHFNYSMKHKCNHPTVIDVLIELGNVCLKQGKFKPAEMHLEDALSRLNKVKTPQQKLQLVKAVITMVSVKRRQGEIDFAKKLLMRAFGVSKEVVGQDHHYTAALIGKLGEILYDQSRLEEGIACHTFDFNETLRESGSEHPHIAAILNNIGLVQDDMNASGTEKTFSLALGILLEAYGKDHVDVATIRYNLGAQFFGNKMYQRAKYQFEEAYRVFNLFLGEHPSTKAAKTAVDMVDSL</sequence>
<dbReference type="Gene3D" id="3.40.50.300">
    <property type="entry name" value="P-loop containing nucleotide triphosphate hydrolases"/>
    <property type="match status" value="1"/>
</dbReference>
<dbReference type="SUPFAM" id="SSF48452">
    <property type="entry name" value="TPR-like"/>
    <property type="match status" value="1"/>
</dbReference>
<dbReference type="InterPro" id="IPR007397">
    <property type="entry name" value="F-box-assoc_dom"/>
</dbReference>
<dbReference type="InterPro" id="IPR025139">
    <property type="entry name" value="DUF4062"/>
</dbReference>
<dbReference type="InterPro" id="IPR051191">
    <property type="entry name" value="DCAF12"/>
</dbReference>
<dbReference type="SMART" id="SM00028">
    <property type="entry name" value="TPR"/>
    <property type="match status" value="2"/>
</dbReference>
<dbReference type="InterPro" id="IPR011990">
    <property type="entry name" value="TPR-like_helical_dom_sf"/>
</dbReference>
<protein>
    <recommendedName>
        <fullName evidence="2">FBA domain-containing protein</fullName>
    </recommendedName>
</protein>
<dbReference type="EnsemblMetazoa" id="XM_030975133">
    <property type="protein sequence ID" value="XP_030830993"/>
    <property type="gene ID" value="LOC100890216"/>
</dbReference>
<dbReference type="InterPro" id="IPR008979">
    <property type="entry name" value="Galactose-bd-like_sf"/>
</dbReference>
<dbReference type="RefSeq" id="XP_030830992.1">
    <property type="nucleotide sequence ID" value="XM_030975132.1"/>
</dbReference>
<dbReference type="PANTHER" id="PTHR19860:SF17">
    <property type="entry name" value="FBA DOMAIN-CONTAINING PROTEIN"/>
    <property type="match status" value="1"/>
</dbReference>
<dbReference type="InParanoid" id="A0A7M7N4F8"/>
<dbReference type="SMART" id="SM01198">
    <property type="entry name" value="FBA"/>
    <property type="match status" value="1"/>
</dbReference>
<dbReference type="KEGG" id="spu:100890216"/>
<feature type="domain" description="FBA" evidence="2">
    <location>
        <begin position="711"/>
        <end position="893"/>
    </location>
</feature>
<reference evidence="3" key="2">
    <citation type="submission" date="2021-01" db="UniProtKB">
        <authorList>
            <consortium name="EnsemblMetazoa"/>
        </authorList>
    </citation>
    <scope>IDENTIFICATION</scope>
</reference>
<dbReference type="PANTHER" id="PTHR19860">
    <property type="entry name" value="DDB1- AND CUL4-ASSOCIATED FACTOR 12-RELATED"/>
    <property type="match status" value="1"/>
</dbReference>
<dbReference type="Pfam" id="PF13271">
    <property type="entry name" value="DUF4062"/>
    <property type="match status" value="1"/>
</dbReference>
<dbReference type="OrthoDB" id="2325716at2759"/>
<dbReference type="Gene3D" id="1.25.40.10">
    <property type="entry name" value="Tetratricopeptide repeat domain"/>
    <property type="match status" value="1"/>
</dbReference>
<dbReference type="EnsemblMetazoa" id="XM_030975132">
    <property type="protein sequence ID" value="XP_030830992"/>
    <property type="gene ID" value="LOC100890216"/>
</dbReference>
<dbReference type="SUPFAM" id="SSF49785">
    <property type="entry name" value="Galactose-binding domain-like"/>
    <property type="match status" value="1"/>
</dbReference>
<dbReference type="OMA" id="TIVYHHT"/>
<dbReference type="RefSeq" id="XP_030830993.1">
    <property type="nucleotide sequence ID" value="XM_030975133.1"/>
</dbReference>
<keyword evidence="1" id="KW-0677">Repeat</keyword>
<dbReference type="GeneID" id="100890216"/>
<dbReference type="RefSeq" id="XP_030830994.1">
    <property type="nucleotide sequence ID" value="XM_030975134.1"/>
</dbReference>
<dbReference type="InterPro" id="IPR027417">
    <property type="entry name" value="P-loop_NTPase"/>
</dbReference>
<dbReference type="SUPFAM" id="SSF52540">
    <property type="entry name" value="P-loop containing nucleoside triphosphate hydrolases"/>
    <property type="match status" value="1"/>
</dbReference>
<accession>A0A7M7N4F8</accession>
<dbReference type="PROSITE" id="PS51114">
    <property type="entry name" value="FBA"/>
    <property type="match status" value="1"/>
</dbReference>